<dbReference type="InParanoid" id="A0A3P8WUR7"/>
<organism evidence="2 3">
    <name type="scientific">Cynoglossus semilaevis</name>
    <name type="common">Tongue sole</name>
    <dbReference type="NCBI Taxonomy" id="244447"/>
    <lineage>
        <taxon>Eukaryota</taxon>
        <taxon>Metazoa</taxon>
        <taxon>Chordata</taxon>
        <taxon>Craniata</taxon>
        <taxon>Vertebrata</taxon>
        <taxon>Euteleostomi</taxon>
        <taxon>Actinopterygii</taxon>
        <taxon>Neopterygii</taxon>
        <taxon>Teleostei</taxon>
        <taxon>Neoteleostei</taxon>
        <taxon>Acanthomorphata</taxon>
        <taxon>Carangaria</taxon>
        <taxon>Pleuronectiformes</taxon>
        <taxon>Pleuronectoidei</taxon>
        <taxon>Cynoglossidae</taxon>
        <taxon>Cynoglossinae</taxon>
        <taxon>Cynoglossus</taxon>
    </lineage>
</organism>
<dbReference type="Gene3D" id="1.10.790.10">
    <property type="entry name" value="Prion/Doppel protein, beta-ribbon domain"/>
    <property type="match status" value="1"/>
</dbReference>
<evidence type="ECO:0000256" key="1">
    <source>
        <dbReference type="SAM" id="MobiDB-lite"/>
    </source>
</evidence>
<feature type="region of interest" description="Disordered" evidence="1">
    <location>
        <begin position="53"/>
        <end position="87"/>
    </location>
</feature>
<accession>A0A3P8WUR7</accession>
<keyword evidence="3" id="KW-1185">Reference proteome</keyword>
<dbReference type="AlphaFoldDB" id="A0A3P8WUR7"/>
<dbReference type="GeneTree" id="ENSGT00530000064873"/>
<reference evidence="2" key="3">
    <citation type="submission" date="2025-09" db="UniProtKB">
        <authorList>
            <consortium name="Ensembl"/>
        </authorList>
    </citation>
    <scope>IDENTIFICATION</scope>
</reference>
<evidence type="ECO:0000313" key="3">
    <source>
        <dbReference type="Proteomes" id="UP000265120"/>
    </source>
</evidence>
<protein>
    <submittedName>
        <fullName evidence="2">Prion protein, related sequence 3</fullName>
    </submittedName>
</protein>
<dbReference type="Proteomes" id="UP000265120">
    <property type="component" value="Chromosome Z"/>
</dbReference>
<dbReference type="OMA" id="KNCMKRT"/>
<dbReference type="GO" id="GO:0051260">
    <property type="term" value="P:protein homooligomerization"/>
    <property type="evidence" value="ECO:0007669"/>
    <property type="project" value="InterPro"/>
</dbReference>
<dbReference type="Ensembl" id="ENSCSET00000030904.1">
    <property type="protein sequence ID" value="ENSCSEP00000030499.1"/>
    <property type="gene ID" value="ENSCSEG00000019531.1"/>
</dbReference>
<dbReference type="STRING" id="244447.ENSCSEP00000030499"/>
<proteinExistence type="predicted"/>
<reference evidence="2 3" key="1">
    <citation type="journal article" date="2014" name="Nat. Genet.">
        <title>Whole-genome sequence of a flatfish provides insights into ZW sex chromosome evolution and adaptation to a benthic lifestyle.</title>
        <authorList>
            <person name="Chen S."/>
            <person name="Zhang G."/>
            <person name="Shao C."/>
            <person name="Huang Q."/>
            <person name="Liu G."/>
            <person name="Zhang P."/>
            <person name="Song W."/>
            <person name="An N."/>
            <person name="Chalopin D."/>
            <person name="Volff J.N."/>
            <person name="Hong Y."/>
            <person name="Li Q."/>
            <person name="Sha Z."/>
            <person name="Zhou H."/>
            <person name="Xie M."/>
            <person name="Yu Q."/>
            <person name="Liu Y."/>
            <person name="Xiang H."/>
            <person name="Wang N."/>
            <person name="Wu K."/>
            <person name="Yang C."/>
            <person name="Zhou Q."/>
            <person name="Liao X."/>
            <person name="Yang L."/>
            <person name="Hu Q."/>
            <person name="Zhang J."/>
            <person name="Meng L."/>
            <person name="Jin L."/>
            <person name="Tian Y."/>
            <person name="Lian J."/>
            <person name="Yang J."/>
            <person name="Miao G."/>
            <person name="Liu S."/>
            <person name="Liang Z."/>
            <person name="Yan F."/>
            <person name="Li Y."/>
            <person name="Sun B."/>
            <person name="Zhang H."/>
            <person name="Zhang J."/>
            <person name="Zhu Y."/>
            <person name="Du M."/>
            <person name="Zhao Y."/>
            <person name="Schartl M."/>
            <person name="Tang Q."/>
            <person name="Wang J."/>
        </authorList>
    </citation>
    <scope>NUCLEOTIDE SEQUENCE</scope>
</reference>
<reference evidence="2" key="2">
    <citation type="submission" date="2025-08" db="UniProtKB">
        <authorList>
            <consortium name="Ensembl"/>
        </authorList>
    </citation>
    <scope>IDENTIFICATION</scope>
</reference>
<dbReference type="InterPro" id="IPR036924">
    <property type="entry name" value="Prion/Doppel_b-ribbon_dom_sf"/>
</dbReference>
<dbReference type="SUPFAM" id="SSF54098">
    <property type="entry name" value="Prion-like"/>
    <property type="match status" value="1"/>
</dbReference>
<name>A0A3P8WUR7_CYNSE</name>
<dbReference type="GO" id="GO:0016020">
    <property type="term" value="C:membrane"/>
    <property type="evidence" value="ECO:0007669"/>
    <property type="project" value="InterPro"/>
</dbReference>
<evidence type="ECO:0000313" key="2">
    <source>
        <dbReference type="Ensembl" id="ENSCSEP00000030499.1"/>
    </source>
</evidence>
<sequence>EEQLLKIIGMLHPQELVSTISRSTGKQIDIIPQGKDGRRAGLNLFKKIFSPKTKSNTFNQPARPGSYANQGGLPNHQPRQPAGGYPAGGYPAGGYPAGGYPAGGYPYSGGYRGYPNPNNRIQSPYLGGGFGYGVYVAGGGSPFSHSVQAMGVYPNEKSKGFGRSAAMAAAQGAVAGMALGYGLGRFPRPHFEFHSPQEEYYYNHYIYRRYGVRSTDDNDYGRDYQYNRPIVMYDNFMDLCVKRMDLLPVVSINSAASKQDTVSIVEIGYPALIQQMKVRRCLELYLVYSEKYLKKKKPTTEHPPKDGTQGLKMGQHAFLAVAISTTLMIMNSNMLPGLD</sequence>